<gene>
    <name evidence="6" type="ORF">MSSD14B_23560</name>
</gene>
<dbReference type="EMBL" id="BGZI01000015">
    <property type="protein sequence ID" value="GBO88688.1"/>
    <property type="molecule type" value="Genomic_DNA"/>
</dbReference>
<evidence type="ECO:0000259" key="5">
    <source>
        <dbReference type="PROSITE" id="PS00662"/>
    </source>
</evidence>
<keyword evidence="2" id="KW-0547">Nucleotide-binding</keyword>
<accession>A0A5M3Q0I4</accession>
<dbReference type="GO" id="GO:0005524">
    <property type="term" value="F:ATP binding"/>
    <property type="evidence" value="ECO:0007669"/>
    <property type="project" value="UniProtKB-KW"/>
</dbReference>
<keyword evidence="3" id="KW-0067">ATP-binding</keyword>
<organism evidence="6 7">
    <name type="scientific">Marinobacter salsuginis</name>
    <dbReference type="NCBI Taxonomy" id="418719"/>
    <lineage>
        <taxon>Bacteria</taxon>
        <taxon>Pseudomonadati</taxon>
        <taxon>Pseudomonadota</taxon>
        <taxon>Gammaproteobacteria</taxon>
        <taxon>Pseudomonadales</taxon>
        <taxon>Marinobacteraceae</taxon>
        <taxon>Marinobacter</taxon>
    </lineage>
</organism>
<dbReference type="Gene3D" id="3.30.450.90">
    <property type="match status" value="1"/>
</dbReference>
<evidence type="ECO:0000313" key="6">
    <source>
        <dbReference type="EMBL" id="GBO88688.1"/>
    </source>
</evidence>
<evidence type="ECO:0000256" key="4">
    <source>
        <dbReference type="SAM" id="MobiDB-lite"/>
    </source>
</evidence>
<feature type="region of interest" description="Disordered" evidence="4">
    <location>
        <begin position="1"/>
        <end position="50"/>
    </location>
</feature>
<dbReference type="Pfam" id="PF00437">
    <property type="entry name" value="T2SSE"/>
    <property type="match status" value="1"/>
</dbReference>
<sequence length="598" mass="66017">MSSGAFEMSDRPTKKRIVVKTRAGKKPEPSLSVVGGRSVDAQKSAPKVASTTRSGVKRYTSLAEIATPEKLLSIRVSDVKNSSGDEKRPYIISDSVADKAVVFQASNGSLWLLKSDAISAEEVEDLAFTEGKVKTSGRSFTIAILPDALFQEFHAQLKEQHRRKLSAAPSDQHVQFESLVEDAVANGVSDIHITVARGKVTVEYRIDSRNVEITKFSWSISVEQTFKFIRSVFNTITQATEDGFNSRIPQDASIIHPIKGKNYQLRYAHDNVEGDGIHVVLRVLDDLSDGGENAEGSFVPLTKLGLYEDEEALILRMMEHPYGFLCVSGTTGSGKSTMLKNIIGGYAYRNPGKNIITVENPVEYRIYNAKQTSVSSPEKMAAHLVSALRRDPDSILIGEIRDRESAKVTVEATQTGHFVWSTLHASNALAQIARLEDIGISRLTLAAPEFIAGMLHLALARKVCTHCRIHVKDAFQRDLISKERFERVKKAVSHQIDTVYVANPSGCAKCSNQADDGKPDVNAGFKGRMSVPEMVLPNMKILNAIKQGDDLAAYQAWRESGGITIQESAIRRMKDGFICANEIEAQFKRLDHDEEFYI</sequence>
<dbReference type="PANTHER" id="PTHR30258:SF1">
    <property type="entry name" value="PROTEIN TRANSPORT PROTEIN HOFB HOMOLOG"/>
    <property type="match status" value="1"/>
</dbReference>
<dbReference type="PANTHER" id="PTHR30258">
    <property type="entry name" value="TYPE II SECRETION SYSTEM PROTEIN GSPE-RELATED"/>
    <property type="match status" value="1"/>
</dbReference>
<comment type="similarity">
    <text evidence="1">Belongs to the GSP E family.</text>
</comment>
<dbReference type="PROSITE" id="PS00662">
    <property type="entry name" value="T2SP_E"/>
    <property type="match status" value="1"/>
</dbReference>
<dbReference type="InterPro" id="IPR027417">
    <property type="entry name" value="P-loop_NTPase"/>
</dbReference>
<evidence type="ECO:0000256" key="3">
    <source>
        <dbReference type="ARBA" id="ARBA00022840"/>
    </source>
</evidence>
<proteinExistence type="inferred from homology"/>
<comment type="caution">
    <text evidence="6">The sequence shown here is derived from an EMBL/GenBank/DDBJ whole genome shotgun (WGS) entry which is preliminary data.</text>
</comment>
<dbReference type="SUPFAM" id="SSF52540">
    <property type="entry name" value="P-loop containing nucleoside triphosphate hydrolases"/>
    <property type="match status" value="1"/>
</dbReference>
<dbReference type="AlphaFoldDB" id="A0A5M3Q0I4"/>
<dbReference type="Gene3D" id="3.40.50.300">
    <property type="entry name" value="P-loop containing nucleotide triphosphate hydrolases"/>
    <property type="match status" value="1"/>
</dbReference>
<evidence type="ECO:0000313" key="7">
    <source>
        <dbReference type="Proteomes" id="UP000387223"/>
    </source>
</evidence>
<dbReference type="InterPro" id="IPR001482">
    <property type="entry name" value="T2SS/T4SS_dom"/>
</dbReference>
<dbReference type="GO" id="GO:0005886">
    <property type="term" value="C:plasma membrane"/>
    <property type="evidence" value="ECO:0007669"/>
    <property type="project" value="TreeGrafter"/>
</dbReference>
<evidence type="ECO:0000256" key="1">
    <source>
        <dbReference type="ARBA" id="ARBA00006611"/>
    </source>
</evidence>
<dbReference type="GO" id="GO:0016887">
    <property type="term" value="F:ATP hydrolysis activity"/>
    <property type="evidence" value="ECO:0007669"/>
    <property type="project" value="TreeGrafter"/>
</dbReference>
<name>A0A5M3Q0I4_9GAMM</name>
<reference evidence="6 7" key="1">
    <citation type="journal article" date="2019" name="J. Gen. Appl. Microbiol.">
        <title>Aerobic degradation of cis-dichloroethene by the marine bacterium Marinobacter salsuginis strain 5N-3.</title>
        <authorList>
            <person name="Inoue Y."/>
            <person name="Fukunaga Y."/>
            <person name="Katsumata H."/>
            <person name="Ohji S."/>
            <person name="Hosoyama A."/>
            <person name="Mori K."/>
            <person name="Ando K."/>
        </authorList>
    </citation>
    <scope>NUCLEOTIDE SEQUENCE [LARGE SCALE GENOMIC DNA]</scope>
    <source>
        <strain evidence="6 7">NBRC 109114</strain>
    </source>
</reference>
<feature type="domain" description="Bacterial type II secretion system protein E" evidence="5">
    <location>
        <begin position="388"/>
        <end position="402"/>
    </location>
</feature>
<evidence type="ECO:0000256" key="2">
    <source>
        <dbReference type="ARBA" id="ARBA00022741"/>
    </source>
</evidence>
<feature type="compositionally biased region" description="Basic residues" evidence="4">
    <location>
        <begin position="13"/>
        <end position="24"/>
    </location>
</feature>
<protein>
    <recommendedName>
        <fullName evidence="5">Bacterial type II secretion system protein E domain-containing protein</fullName>
    </recommendedName>
</protein>
<dbReference type="Proteomes" id="UP000387223">
    <property type="component" value="Unassembled WGS sequence"/>
</dbReference>